<dbReference type="RefSeq" id="WP_175111765.1">
    <property type="nucleotide sequence ID" value="NZ_CADIKF010000022.1"/>
</dbReference>
<dbReference type="Pfam" id="PF02321">
    <property type="entry name" value="OEP"/>
    <property type="match status" value="2"/>
</dbReference>
<dbReference type="PANTHER" id="PTHR30026">
    <property type="entry name" value="OUTER MEMBRANE PROTEIN TOLC"/>
    <property type="match status" value="1"/>
</dbReference>
<dbReference type="NCBIfam" id="TIGR01844">
    <property type="entry name" value="type_I_sec_TolC"/>
    <property type="match status" value="1"/>
</dbReference>
<dbReference type="AlphaFoldDB" id="A0A6J5DXV1"/>
<evidence type="ECO:0000256" key="7">
    <source>
        <dbReference type="ARBA" id="ARBA00023237"/>
    </source>
</evidence>
<keyword evidence="8" id="KW-0732">Signal</keyword>
<reference evidence="9 10" key="1">
    <citation type="submission" date="2020-04" db="EMBL/GenBank/DDBJ databases">
        <authorList>
            <person name="De Canck E."/>
        </authorList>
    </citation>
    <scope>NUCLEOTIDE SEQUENCE [LARGE SCALE GENOMIC DNA]</scope>
    <source>
        <strain evidence="9 10">LMG 29739</strain>
    </source>
</reference>
<organism evidence="9 10">
    <name type="scientific">Paraburkholderia solisilvae</name>
    <dbReference type="NCBI Taxonomy" id="624376"/>
    <lineage>
        <taxon>Bacteria</taxon>
        <taxon>Pseudomonadati</taxon>
        <taxon>Pseudomonadota</taxon>
        <taxon>Betaproteobacteria</taxon>
        <taxon>Burkholderiales</taxon>
        <taxon>Burkholderiaceae</taxon>
        <taxon>Paraburkholderia</taxon>
    </lineage>
</organism>
<dbReference type="PANTHER" id="PTHR30026:SF20">
    <property type="entry name" value="OUTER MEMBRANE PROTEIN TOLC"/>
    <property type="match status" value="1"/>
</dbReference>
<dbReference type="GO" id="GO:0015562">
    <property type="term" value="F:efflux transmembrane transporter activity"/>
    <property type="evidence" value="ECO:0007669"/>
    <property type="project" value="InterPro"/>
</dbReference>
<evidence type="ECO:0000256" key="6">
    <source>
        <dbReference type="ARBA" id="ARBA00023136"/>
    </source>
</evidence>
<keyword evidence="10" id="KW-1185">Reference proteome</keyword>
<dbReference type="Gene3D" id="1.20.1600.10">
    <property type="entry name" value="Outer membrane efflux proteins (OEP)"/>
    <property type="match status" value="1"/>
</dbReference>
<dbReference type="SUPFAM" id="SSF56954">
    <property type="entry name" value="Outer membrane efflux proteins (OEP)"/>
    <property type="match status" value="1"/>
</dbReference>
<evidence type="ECO:0000256" key="4">
    <source>
        <dbReference type="ARBA" id="ARBA00022452"/>
    </source>
</evidence>
<evidence type="ECO:0000256" key="1">
    <source>
        <dbReference type="ARBA" id="ARBA00004442"/>
    </source>
</evidence>
<evidence type="ECO:0000313" key="10">
    <source>
        <dbReference type="Proteomes" id="UP000494329"/>
    </source>
</evidence>
<protein>
    <submittedName>
        <fullName evidence="9">Outer membrane protein TolC</fullName>
    </submittedName>
</protein>
<name>A0A6J5DXV1_9BURK</name>
<comment type="similarity">
    <text evidence="2">Belongs to the outer membrane factor (OMF) (TC 1.B.17) family.</text>
</comment>
<dbReference type="InterPro" id="IPR051906">
    <property type="entry name" value="TolC-like"/>
</dbReference>
<sequence>MKTIVGILLLVAVTTARASSLASLASLAGEALAADAAFQSAEAAWRAAIEKAPQGRAGLLPQIGAQQLIYHNAVSIPGQTIPGYSTVGFTLSLNQPLFNWAAWETYEQGQLYAMDADQALAQAKQDLLLRVSQAYFDALDAQEAVTLAINHRKAVAEQRALAERRFALGDATVVDKNEAQAGFDAAQADEIAAQTRLDTSYAALQRIVGHPVNNVDGWRGDVHLPAVEPSDVESWVNAAMTSGYDVRRKMIATEIAGRERGKARAGHYPTVALVGNVNHGNAAFINGQANFYTGGNRGTAGAIGIQISIPLTDGFMTQSRIREALALEDKAGHDLDDAQRGAGLTARDAYLGVTRGQAQTAALAAAVRSASVALRSNQTGYRVGVRVNADVLDAEDKLYRAQRDLAHARAETVVQGLKLKASTADLSEADLTALDALLAESDRAKRPQSDTGAARQ</sequence>
<proteinExistence type="inferred from homology"/>
<evidence type="ECO:0000256" key="8">
    <source>
        <dbReference type="SAM" id="SignalP"/>
    </source>
</evidence>
<comment type="subcellular location">
    <subcellularLocation>
        <location evidence="1">Cell outer membrane</location>
    </subcellularLocation>
</comment>
<keyword evidence="6" id="KW-0472">Membrane</keyword>
<accession>A0A6J5DXV1</accession>
<dbReference type="GO" id="GO:0015288">
    <property type="term" value="F:porin activity"/>
    <property type="evidence" value="ECO:0007669"/>
    <property type="project" value="TreeGrafter"/>
</dbReference>
<dbReference type="GO" id="GO:1990281">
    <property type="term" value="C:efflux pump complex"/>
    <property type="evidence" value="ECO:0007669"/>
    <property type="project" value="TreeGrafter"/>
</dbReference>
<dbReference type="EMBL" id="CADIKF010000022">
    <property type="protein sequence ID" value="CAB3759029.1"/>
    <property type="molecule type" value="Genomic_DNA"/>
</dbReference>
<keyword evidence="7" id="KW-0998">Cell outer membrane</keyword>
<evidence type="ECO:0000256" key="2">
    <source>
        <dbReference type="ARBA" id="ARBA00007613"/>
    </source>
</evidence>
<keyword evidence="5" id="KW-0812">Transmembrane</keyword>
<dbReference type="GO" id="GO:0009279">
    <property type="term" value="C:cell outer membrane"/>
    <property type="evidence" value="ECO:0007669"/>
    <property type="project" value="UniProtKB-SubCell"/>
</dbReference>
<evidence type="ECO:0000313" key="9">
    <source>
        <dbReference type="EMBL" id="CAB3759029.1"/>
    </source>
</evidence>
<dbReference type="Proteomes" id="UP000494329">
    <property type="component" value="Unassembled WGS sequence"/>
</dbReference>
<dbReference type="InterPro" id="IPR003423">
    <property type="entry name" value="OMP_efflux"/>
</dbReference>
<feature type="signal peptide" evidence="8">
    <location>
        <begin position="1"/>
        <end position="18"/>
    </location>
</feature>
<evidence type="ECO:0000256" key="3">
    <source>
        <dbReference type="ARBA" id="ARBA00022448"/>
    </source>
</evidence>
<feature type="chain" id="PRO_5026850666" evidence="8">
    <location>
        <begin position="19"/>
        <end position="456"/>
    </location>
</feature>
<keyword evidence="3" id="KW-0813">Transport</keyword>
<dbReference type="InterPro" id="IPR010130">
    <property type="entry name" value="T1SS_OMP_TolC"/>
</dbReference>
<keyword evidence="4" id="KW-1134">Transmembrane beta strand</keyword>
<evidence type="ECO:0000256" key="5">
    <source>
        <dbReference type="ARBA" id="ARBA00022692"/>
    </source>
</evidence>
<gene>
    <name evidence="9" type="primary">tolC_2</name>
    <name evidence="9" type="ORF">LMG29739_03059</name>
</gene>